<protein>
    <submittedName>
        <fullName evidence="1">Uncharacterized protein</fullName>
    </submittedName>
</protein>
<gene>
    <name evidence="1" type="ORF">FB388_3990</name>
</gene>
<comment type="caution">
    <text evidence="1">The sequence shown here is derived from an EMBL/GenBank/DDBJ whole genome shotgun (WGS) entry which is preliminary data.</text>
</comment>
<evidence type="ECO:0000313" key="2">
    <source>
        <dbReference type="Proteomes" id="UP000319818"/>
    </source>
</evidence>
<name>A0A543FSS4_9PSEU</name>
<organism evidence="1 2">
    <name type="scientific">Pseudonocardia cypriaca</name>
    <dbReference type="NCBI Taxonomy" id="882449"/>
    <lineage>
        <taxon>Bacteria</taxon>
        <taxon>Bacillati</taxon>
        <taxon>Actinomycetota</taxon>
        <taxon>Actinomycetes</taxon>
        <taxon>Pseudonocardiales</taxon>
        <taxon>Pseudonocardiaceae</taxon>
        <taxon>Pseudonocardia</taxon>
    </lineage>
</organism>
<dbReference type="AlphaFoldDB" id="A0A543FSS4"/>
<dbReference type="EMBL" id="VFPH01000002">
    <property type="protein sequence ID" value="TQM36804.1"/>
    <property type="molecule type" value="Genomic_DNA"/>
</dbReference>
<keyword evidence="2" id="KW-1185">Reference proteome</keyword>
<reference evidence="1 2" key="1">
    <citation type="submission" date="2019-06" db="EMBL/GenBank/DDBJ databases">
        <title>Sequencing the genomes of 1000 actinobacteria strains.</title>
        <authorList>
            <person name="Klenk H.-P."/>
        </authorList>
    </citation>
    <scope>NUCLEOTIDE SEQUENCE [LARGE SCALE GENOMIC DNA]</scope>
    <source>
        <strain evidence="1 2">DSM 45511</strain>
    </source>
</reference>
<accession>A0A543FSS4</accession>
<proteinExistence type="predicted"/>
<dbReference type="Proteomes" id="UP000319818">
    <property type="component" value="Unassembled WGS sequence"/>
</dbReference>
<dbReference type="OrthoDB" id="9844330at2"/>
<evidence type="ECO:0000313" key="1">
    <source>
        <dbReference type="EMBL" id="TQM36804.1"/>
    </source>
</evidence>
<dbReference type="RefSeq" id="WP_142103657.1">
    <property type="nucleotide sequence ID" value="NZ_VFPH01000002.1"/>
</dbReference>
<sequence length="77" mass="8144">MPDAPLIATPQAYPLLCINELDMCYFVVGWTATGTPVGVPESALAAMGHTTSDAKEIKGGGKLTYEMPRMNVSTAEL</sequence>